<keyword evidence="6 9" id="KW-0812">Transmembrane</keyword>
<dbReference type="GO" id="GO:0090564">
    <property type="term" value="F:protein-phosphocysteine-glucose phosphotransferase system transporter activity"/>
    <property type="evidence" value="ECO:0007669"/>
    <property type="project" value="TreeGrafter"/>
</dbReference>
<evidence type="ECO:0000256" key="4">
    <source>
        <dbReference type="ARBA" id="ARBA00022597"/>
    </source>
</evidence>
<keyword evidence="3" id="KW-1003">Cell membrane</keyword>
<dbReference type="GO" id="GO:1904659">
    <property type="term" value="P:D-glucose transmembrane transport"/>
    <property type="evidence" value="ECO:0007669"/>
    <property type="project" value="TreeGrafter"/>
</dbReference>
<organism evidence="11 12">
    <name type="scientific">Photobacterium aphoticum</name>
    <dbReference type="NCBI Taxonomy" id="754436"/>
    <lineage>
        <taxon>Bacteria</taxon>
        <taxon>Pseudomonadati</taxon>
        <taxon>Pseudomonadota</taxon>
        <taxon>Gammaproteobacteria</taxon>
        <taxon>Vibrionales</taxon>
        <taxon>Vibrionaceae</taxon>
        <taxon>Photobacterium</taxon>
    </lineage>
</organism>
<evidence type="ECO:0000256" key="6">
    <source>
        <dbReference type="ARBA" id="ARBA00022692"/>
    </source>
</evidence>
<keyword evidence="11" id="KW-0808">Transferase</keyword>
<dbReference type="AlphaFoldDB" id="A0A090R7L9"/>
<evidence type="ECO:0000256" key="2">
    <source>
        <dbReference type="ARBA" id="ARBA00022448"/>
    </source>
</evidence>
<dbReference type="InterPro" id="IPR050429">
    <property type="entry name" value="PTS_Glucose_EIICBA"/>
</dbReference>
<evidence type="ECO:0000256" key="7">
    <source>
        <dbReference type="ARBA" id="ARBA00022989"/>
    </source>
</evidence>
<protein>
    <submittedName>
        <fullName evidence="11">PTS system glucose-specific IIB / IIC component</fullName>
        <ecNumber evidence="11">2.7.1.69</ecNumber>
    </submittedName>
</protein>
<accession>A0A090R7L9</accession>
<evidence type="ECO:0000313" key="12">
    <source>
        <dbReference type="Proteomes" id="UP000029227"/>
    </source>
</evidence>
<dbReference type="GO" id="GO:0009401">
    <property type="term" value="P:phosphoenolpyruvate-dependent sugar phosphotransferase system"/>
    <property type="evidence" value="ECO:0007669"/>
    <property type="project" value="UniProtKB-KW"/>
</dbReference>
<dbReference type="Proteomes" id="UP000029227">
    <property type="component" value="Unassembled WGS sequence"/>
</dbReference>
<gene>
    <name evidence="11" type="ORF">JCM19237_6516</name>
</gene>
<evidence type="ECO:0000256" key="3">
    <source>
        <dbReference type="ARBA" id="ARBA00022475"/>
    </source>
</evidence>
<dbReference type="PANTHER" id="PTHR30009">
    <property type="entry name" value="CYTOCHROME C-TYPE SYNTHESIS PROTEIN AND PTS TRANSMEMBRANE COMPONENT"/>
    <property type="match status" value="1"/>
</dbReference>
<dbReference type="eggNOG" id="COG1263">
    <property type="taxonomic scope" value="Bacteria"/>
</dbReference>
<keyword evidence="5" id="KW-0598">Phosphotransferase system</keyword>
<feature type="domain" description="Phosphotransferase system EIIC" evidence="10">
    <location>
        <begin position="1"/>
        <end position="54"/>
    </location>
</feature>
<dbReference type="GO" id="GO:0005886">
    <property type="term" value="C:plasma membrane"/>
    <property type="evidence" value="ECO:0007669"/>
    <property type="project" value="UniProtKB-SubCell"/>
</dbReference>
<dbReference type="GO" id="GO:0008982">
    <property type="term" value="F:protein-N(PI)-phosphohistidine-sugar phosphotransferase activity"/>
    <property type="evidence" value="ECO:0007669"/>
    <property type="project" value="InterPro"/>
</dbReference>
<dbReference type="EC" id="2.7.1.69" evidence="11"/>
<dbReference type="STRING" id="754436.JCM19237_6516"/>
<proteinExistence type="predicted"/>
<evidence type="ECO:0000256" key="8">
    <source>
        <dbReference type="ARBA" id="ARBA00023136"/>
    </source>
</evidence>
<dbReference type="Pfam" id="PF02378">
    <property type="entry name" value="PTS_EIIC"/>
    <property type="match status" value="1"/>
</dbReference>
<feature type="transmembrane region" description="Helical" evidence="9">
    <location>
        <begin position="38"/>
        <end position="58"/>
    </location>
</feature>
<evidence type="ECO:0000256" key="9">
    <source>
        <dbReference type="SAM" id="Phobius"/>
    </source>
</evidence>
<keyword evidence="4" id="KW-0762">Sugar transport</keyword>
<evidence type="ECO:0000256" key="1">
    <source>
        <dbReference type="ARBA" id="ARBA00004651"/>
    </source>
</evidence>
<sequence>MLPVAVLPIAGLLLGIGSANFSWIPSLVSDIMAMSGDAVFSNLALIFAIGVALGSVTMKASPD</sequence>
<keyword evidence="7 9" id="KW-1133">Transmembrane helix</keyword>
<evidence type="ECO:0000259" key="10">
    <source>
        <dbReference type="Pfam" id="PF02378"/>
    </source>
</evidence>
<evidence type="ECO:0000256" key="5">
    <source>
        <dbReference type="ARBA" id="ARBA00022683"/>
    </source>
</evidence>
<dbReference type="PANTHER" id="PTHR30009:SF20">
    <property type="entry name" value="PTS SYSTEM GLUCOSE-SPECIFIC EIICB COMPONENT-RELATED"/>
    <property type="match status" value="1"/>
</dbReference>
<name>A0A090R7L9_9GAMM</name>
<reference evidence="11 12" key="1">
    <citation type="journal article" date="2014" name="Genome Announc.">
        <title>Draft Genome Sequences of Two Vibrionaceae Species, Vibrio ponticus C121 and Photobacterium aphoticum C119, Isolated as Coral Reef Microbiota.</title>
        <authorList>
            <person name="Al-saari N."/>
            <person name="Meirelles P.M."/>
            <person name="Mino S."/>
            <person name="Suda W."/>
            <person name="Oshima K."/>
            <person name="Hattori M."/>
            <person name="Ohkuma M."/>
            <person name="Thompson F.L."/>
            <person name="Gomez-Gil B."/>
            <person name="Sawabe T."/>
            <person name="Sawabe T."/>
        </authorList>
    </citation>
    <scope>NUCLEOTIDE SEQUENCE [LARGE SCALE GENOMIC DNA]</scope>
    <source>
        <strain evidence="11 12">JCM 19237</strain>
    </source>
</reference>
<keyword evidence="8 9" id="KW-0472">Membrane</keyword>
<evidence type="ECO:0000313" key="11">
    <source>
        <dbReference type="EMBL" id="GAL03622.1"/>
    </source>
</evidence>
<comment type="caution">
    <text evidence="11">The sequence shown here is derived from an EMBL/GenBank/DDBJ whole genome shotgun (WGS) entry which is preliminary data.</text>
</comment>
<keyword evidence="2" id="KW-0813">Transport</keyword>
<dbReference type="InterPro" id="IPR003352">
    <property type="entry name" value="PTS_EIIC"/>
</dbReference>
<dbReference type="EMBL" id="BBMN01000002">
    <property type="protein sequence ID" value="GAL03622.1"/>
    <property type="molecule type" value="Genomic_DNA"/>
</dbReference>
<comment type="subcellular location">
    <subcellularLocation>
        <location evidence="1">Cell membrane</location>
        <topology evidence="1">Multi-pass membrane protein</topology>
    </subcellularLocation>
</comment>